<keyword evidence="4" id="KW-0804">Transcription</keyword>
<dbReference type="AlphaFoldDB" id="A0A6S6YJN7"/>
<dbReference type="NCBIfam" id="TIGR02937">
    <property type="entry name" value="sigma70-ECF"/>
    <property type="match status" value="1"/>
</dbReference>
<reference evidence="8 9" key="1">
    <citation type="submission" date="2020-04" db="EMBL/GenBank/DDBJ databases">
        <authorList>
            <person name="De Canck E."/>
        </authorList>
    </citation>
    <scope>NUCLEOTIDE SEQUENCE [LARGE SCALE GENOMIC DNA]</scope>
    <source>
        <strain evidence="8 9">LMG 3431</strain>
    </source>
</reference>
<dbReference type="Proteomes" id="UP000494108">
    <property type="component" value="Unassembled WGS sequence"/>
</dbReference>
<comment type="similarity">
    <text evidence="1">Belongs to the sigma-70 factor family. ECF subfamily.</text>
</comment>
<proteinExistence type="inferred from homology"/>
<dbReference type="InterPro" id="IPR039425">
    <property type="entry name" value="RNA_pol_sigma-70-like"/>
</dbReference>
<dbReference type="PANTHER" id="PTHR43133:SF63">
    <property type="entry name" value="RNA POLYMERASE SIGMA FACTOR FECI-RELATED"/>
    <property type="match status" value="1"/>
</dbReference>
<sequence length="235" mass="25953">MGIILEYEPYSRSAGRGGVFPVPMSAPSPIRPAKRPATASAVREFVDELLSHYRDLYRHLSYQLRNPDDAADIAQTSFERAYASGLSHVRKDGPGVESSRGLLFRIAHNLCIDEARRRKVAQTWLTEHGPLEAEQTAPSSEQVVSQRQMAERVAEVLAALPPRRMQVFLLFRAYGHSRAEIAQQLGITEAAVAKHLVRGTLDCSRALRNLHLDAGPAGAGDRPQTEYDLVTDDGN</sequence>
<dbReference type="Gene3D" id="1.10.10.10">
    <property type="entry name" value="Winged helix-like DNA-binding domain superfamily/Winged helix DNA-binding domain"/>
    <property type="match status" value="1"/>
</dbReference>
<keyword evidence="2" id="KW-0805">Transcription regulation</keyword>
<evidence type="ECO:0000256" key="3">
    <source>
        <dbReference type="ARBA" id="ARBA00023082"/>
    </source>
</evidence>
<dbReference type="Pfam" id="PF04542">
    <property type="entry name" value="Sigma70_r2"/>
    <property type="match status" value="1"/>
</dbReference>
<dbReference type="InterPro" id="IPR013324">
    <property type="entry name" value="RNA_pol_sigma_r3/r4-like"/>
</dbReference>
<dbReference type="PANTHER" id="PTHR43133">
    <property type="entry name" value="RNA POLYMERASE ECF-TYPE SIGMA FACTO"/>
    <property type="match status" value="1"/>
</dbReference>
<protein>
    <recommendedName>
        <fullName evidence="10">RNA polymerase sigma factor FecI</fullName>
    </recommendedName>
</protein>
<dbReference type="InterPro" id="IPR007627">
    <property type="entry name" value="RNA_pol_sigma70_r2"/>
</dbReference>
<feature type="domain" description="RNA polymerase sigma factor 70 region 4 type 2" evidence="7">
    <location>
        <begin position="151"/>
        <end position="199"/>
    </location>
</feature>
<evidence type="ECO:0000256" key="4">
    <source>
        <dbReference type="ARBA" id="ARBA00023163"/>
    </source>
</evidence>
<dbReference type="GO" id="GO:0016987">
    <property type="term" value="F:sigma factor activity"/>
    <property type="evidence" value="ECO:0007669"/>
    <property type="project" value="UniProtKB-KW"/>
</dbReference>
<evidence type="ECO:0008006" key="10">
    <source>
        <dbReference type="Google" id="ProtNLM"/>
    </source>
</evidence>
<evidence type="ECO:0000256" key="1">
    <source>
        <dbReference type="ARBA" id="ARBA00010641"/>
    </source>
</evidence>
<dbReference type="InterPro" id="IPR013325">
    <property type="entry name" value="RNA_pol_sigma_r2"/>
</dbReference>
<dbReference type="Gene3D" id="1.10.1740.10">
    <property type="match status" value="1"/>
</dbReference>
<evidence type="ECO:0000313" key="8">
    <source>
        <dbReference type="EMBL" id="CAB3628265.1"/>
    </source>
</evidence>
<dbReference type="SUPFAM" id="SSF88659">
    <property type="entry name" value="Sigma3 and sigma4 domains of RNA polymerase sigma factors"/>
    <property type="match status" value="1"/>
</dbReference>
<evidence type="ECO:0000256" key="2">
    <source>
        <dbReference type="ARBA" id="ARBA00023015"/>
    </source>
</evidence>
<dbReference type="GO" id="GO:0006352">
    <property type="term" value="P:DNA-templated transcription initiation"/>
    <property type="evidence" value="ECO:0007669"/>
    <property type="project" value="InterPro"/>
</dbReference>
<dbReference type="SUPFAM" id="SSF88946">
    <property type="entry name" value="Sigma2 domain of RNA polymerase sigma factors"/>
    <property type="match status" value="1"/>
</dbReference>
<evidence type="ECO:0000259" key="6">
    <source>
        <dbReference type="Pfam" id="PF04542"/>
    </source>
</evidence>
<dbReference type="Pfam" id="PF08281">
    <property type="entry name" value="Sigma70_r4_2"/>
    <property type="match status" value="1"/>
</dbReference>
<gene>
    <name evidence="8" type="ORF">LMG3431_00682</name>
</gene>
<organism evidence="8 9">
    <name type="scientific">Achromobacter pestifer</name>
    <dbReference type="NCBI Taxonomy" id="1353889"/>
    <lineage>
        <taxon>Bacteria</taxon>
        <taxon>Pseudomonadati</taxon>
        <taxon>Pseudomonadota</taxon>
        <taxon>Betaproteobacteria</taxon>
        <taxon>Burkholderiales</taxon>
        <taxon>Alcaligenaceae</taxon>
        <taxon>Achromobacter</taxon>
    </lineage>
</organism>
<evidence type="ECO:0000313" key="9">
    <source>
        <dbReference type="Proteomes" id="UP000494108"/>
    </source>
</evidence>
<accession>A0A6S6YJN7</accession>
<dbReference type="InterPro" id="IPR014284">
    <property type="entry name" value="RNA_pol_sigma-70_dom"/>
</dbReference>
<evidence type="ECO:0000256" key="5">
    <source>
        <dbReference type="SAM" id="MobiDB-lite"/>
    </source>
</evidence>
<feature type="domain" description="RNA polymerase sigma-70 region 2" evidence="6">
    <location>
        <begin position="51"/>
        <end position="119"/>
    </location>
</feature>
<evidence type="ECO:0000259" key="7">
    <source>
        <dbReference type="Pfam" id="PF08281"/>
    </source>
</evidence>
<dbReference type="InterPro" id="IPR013249">
    <property type="entry name" value="RNA_pol_sigma70_r4_t2"/>
</dbReference>
<dbReference type="GO" id="GO:0003677">
    <property type="term" value="F:DNA binding"/>
    <property type="evidence" value="ECO:0007669"/>
    <property type="project" value="InterPro"/>
</dbReference>
<dbReference type="EMBL" id="CADIJX010000001">
    <property type="protein sequence ID" value="CAB3628265.1"/>
    <property type="molecule type" value="Genomic_DNA"/>
</dbReference>
<keyword evidence="9" id="KW-1185">Reference proteome</keyword>
<feature type="region of interest" description="Disordered" evidence="5">
    <location>
        <begin position="214"/>
        <end position="235"/>
    </location>
</feature>
<dbReference type="InterPro" id="IPR036388">
    <property type="entry name" value="WH-like_DNA-bd_sf"/>
</dbReference>
<name>A0A6S6YJN7_9BURK</name>
<keyword evidence="3" id="KW-0731">Sigma factor</keyword>